<gene>
    <name evidence="5" type="ORF">AB986_04385</name>
</gene>
<name>A0A0J6FVY0_9BACL</name>
<dbReference type="STRING" id="157733.AB986_04385"/>
<dbReference type="PANTHER" id="PTHR43523">
    <property type="entry name" value="GLUCOSE-1-PHOSPHATE ADENYLYLTRANSFERASE-RELATED"/>
    <property type="match status" value="1"/>
</dbReference>
<evidence type="ECO:0000259" key="3">
    <source>
        <dbReference type="Pfam" id="PF00483"/>
    </source>
</evidence>
<evidence type="ECO:0000313" key="6">
    <source>
        <dbReference type="Proteomes" id="UP000035996"/>
    </source>
</evidence>
<dbReference type="InterPro" id="IPR011004">
    <property type="entry name" value="Trimer_LpxA-like_sf"/>
</dbReference>
<dbReference type="PANTHER" id="PTHR43523:SF6">
    <property type="entry name" value="GLYCOGEN BIOSYNTHESIS PROTEIN GLGD"/>
    <property type="match status" value="1"/>
</dbReference>
<dbReference type="Gene3D" id="3.90.550.10">
    <property type="entry name" value="Spore Coat Polysaccharide Biosynthesis Protein SpsA, Chain A"/>
    <property type="match status" value="1"/>
</dbReference>
<dbReference type="GO" id="GO:0008878">
    <property type="term" value="F:glucose-1-phosphate adenylyltransferase activity"/>
    <property type="evidence" value="ECO:0007669"/>
    <property type="project" value="InterPro"/>
</dbReference>
<evidence type="ECO:0000256" key="2">
    <source>
        <dbReference type="ARBA" id="ARBA00023056"/>
    </source>
</evidence>
<dbReference type="CDD" id="cd04651">
    <property type="entry name" value="LbH_G1P_AT_C"/>
    <property type="match status" value="1"/>
</dbReference>
<dbReference type="PATRIC" id="fig|157733.3.peg.3101"/>
<protein>
    <submittedName>
        <fullName evidence="5">Uncharacterized protein</fullName>
    </submittedName>
</protein>
<comment type="similarity">
    <text evidence="1">Belongs to the bacterial/plant glucose-1-phosphate adenylyltransferase family.</text>
</comment>
<feature type="domain" description="Glucose-1-phosphate adenylyltransferase/Bifunctional protein GlmU-like C-terminal hexapeptide" evidence="4">
    <location>
        <begin position="284"/>
        <end position="353"/>
    </location>
</feature>
<sequence length="368" mass="41430">MKKVVGVINLVDEKNNLSELTNHRSFASVPFAGRYRLIDFSLSNMTNAGINTVAVFTREKYRSLFDHLGSGREWDLDRHRGGLFFQPPADHERKSEGDISSFYENLSYFKRSLSDYVLVTNGQLVWNVDFDQVIEEHEAQNADITVVYKPCDDPYTSGKNYNVLYTNDDERVDRLNLDVEALPGDNVYLNTFLMKSSLLISLVEDSVGSGKYDTINEAIAGSLDRYHVHAYHFGGYVTFIDSIESYYRYSMEMLDPNVTQELFYNKGPIYTKVKHESPAKYLESSNVSNSLVANGCKISGTVENSILFRGIRVGKGAVIRNSIIMQKCEIGEGAIIENVILDKDVSVSPGETVRSEDEPRVVAKSTVI</sequence>
<dbReference type="AlphaFoldDB" id="A0A0J6FVY0"/>
<dbReference type="RefSeq" id="WP_048309648.1">
    <property type="nucleotide sequence ID" value="NZ_CP119526.1"/>
</dbReference>
<dbReference type="EMBL" id="LELK01000001">
    <property type="protein sequence ID" value="KMM38532.1"/>
    <property type="molecule type" value="Genomic_DNA"/>
</dbReference>
<dbReference type="InterPro" id="IPR011832">
    <property type="entry name" value="GlgDAde_trans"/>
</dbReference>
<dbReference type="InterPro" id="IPR029044">
    <property type="entry name" value="Nucleotide-diphossugar_trans"/>
</dbReference>
<dbReference type="InterPro" id="IPR056818">
    <property type="entry name" value="GlmU/GlgC-like_hexapep"/>
</dbReference>
<dbReference type="SUPFAM" id="SSF51161">
    <property type="entry name" value="Trimeric LpxA-like enzymes"/>
    <property type="match status" value="1"/>
</dbReference>
<feature type="domain" description="Nucleotidyl transferase" evidence="3">
    <location>
        <begin position="17"/>
        <end position="175"/>
    </location>
</feature>
<dbReference type="InterPro" id="IPR011831">
    <property type="entry name" value="ADP-Glc_PPase"/>
</dbReference>
<dbReference type="SUPFAM" id="SSF53448">
    <property type="entry name" value="Nucleotide-diphospho-sugar transferases"/>
    <property type="match status" value="1"/>
</dbReference>
<dbReference type="InterPro" id="IPR005835">
    <property type="entry name" value="NTP_transferase_dom"/>
</dbReference>
<evidence type="ECO:0000256" key="1">
    <source>
        <dbReference type="ARBA" id="ARBA00010443"/>
    </source>
</evidence>
<evidence type="ECO:0000313" key="5">
    <source>
        <dbReference type="EMBL" id="KMM38532.1"/>
    </source>
</evidence>
<dbReference type="Proteomes" id="UP000035996">
    <property type="component" value="Unassembled WGS sequence"/>
</dbReference>
<accession>A0A0J6FVY0</accession>
<dbReference type="NCBIfam" id="TIGR02092">
    <property type="entry name" value="glgD"/>
    <property type="match status" value="1"/>
</dbReference>
<reference evidence="5" key="1">
    <citation type="submission" date="2015-06" db="EMBL/GenBank/DDBJ databases">
        <authorList>
            <person name="Liu B."/>
            <person name="Wang J."/>
            <person name="Zhu Y."/>
            <person name="Liu G."/>
            <person name="Chen Q."/>
            <person name="Zheng C."/>
            <person name="Che J."/>
            <person name="Ge C."/>
            <person name="Shi H."/>
            <person name="Pan Z."/>
            <person name="Liu X."/>
        </authorList>
    </citation>
    <scope>NUCLEOTIDE SEQUENCE [LARGE SCALE GENOMIC DNA]</scope>
    <source>
        <strain evidence="5">DSM 16346</strain>
    </source>
</reference>
<dbReference type="GO" id="GO:0005978">
    <property type="term" value="P:glycogen biosynthetic process"/>
    <property type="evidence" value="ECO:0007669"/>
    <property type="project" value="UniProtKB-KW"/>
</dbReference>
<dbReference type="Pfam" id="PF24894">
    <property type="entry name" value="Hexapep_GlmU"/>
    <property type="match status" value="1"/>
</dbReference>
<keyword evidence="6" id="KW-1185">Reference proteome</keyword>
<dbReference type="Pfam" id="PF00483">
    <property type="entry name" value="NTP_transferase"/>
    <property type="match status" value="1"/>
</dbReference>
<proteinExistence type="inferred from homology"/>
<keyword evidence="2" id="KW-0320">Glycogen biosynthesis</keyword>
<dbReference type="Gene3D" id="2.160.10.10">
    <property type="entry name" value="Hexapeptide repeat proteins"/>
    <property type="match status" value="1"/>
</dbReference>
<evidence type="ECO:0000259" key="4">
    <source>
        <dbReference type="Pfam" id="PF24894"/>
    </source>
</evidence>
<dbReference type="OrthoDB" id="9801810at2"/>
<dbReference type="CDD" id="cd02508">
    <property type="entry name" value="ADP_Glucose_PP"/>
    <property type="match status" value="1"/>
</dbReference>
<organism evidence="5 6">
    <name type="scientific">Guptibacillus hwajinpoensis</name>
    <dbReference type="NCBI Taxonomy" id="208199"/>
    <lineage>
        <taxon>Bacteria</taxon>
        <taxon>Bacillati</taxon>
        <taxon>Bacillota</taxon>
        <taxon>Bacilli</taxon>
        <taxon>Bacillales</taxon>
        <taxon>Guptibacillaceae</taxon>
        <taxon>Guptibacillus</taxon>
    </lineage>
</organism>
<comment type="caution">
    <text evidence="5">The sequence shown here is derived from an EMBL/GenBank/DDBJ whole genome shotgun (WGS) entry which is preliminary data.</text>
</comment>